<dbReference type="FunFam" id="1.10.268.10:FF:000001">
    <property type="entry name" value="DNA gyrase subunit A"/>
    <property type="match status" value="1"/>
</dbReference>
<dbReference type="InterPro" id="IPR002205">
    <property type="entry name" value="Topo_IIA_dom_A"/>
</dbReference>
<dbReference type="FunFam" id="2.120.10.90:FF:000005">
    <property type="entry name" value="DNA topoisomerase 4 subunit A"/>
    <property type="match status" value="1"/>
</dbReference>
<dbReference type="InterPro" id="IPR013760">
    <property type="entry name" value="Topo_IIA-like_dom_sf"/>
</dbReference>
<dbReference type="PROSITE" id="PS52040">
    <property type="entry name" value="TOPO_IIA"/>
    <property type="match status" value="1"/>
</dbReference>
<dbReference type="EMBL" id="CABL01000001">
    <property type="protein sequence ID" value="CBH74249.1"/>
    <property type="molecule type" value="Genomic_DNA"/>
</dbReference>
<evidence type="ECO:0000256" key="3">
    <source>
        <dbReference type="ARBA" id="ARBA00012895"/>
    </source>
</evidence>
<organism evidence="11">
    <name type="scientific">mine drainage metagenome</name>
    <dbReference type="NCBI Taxonomy" id="410659"/>
    <lineage>
        <taxon>unclassified sequences</taxon>
        <taxon>metagenomes</taxon>
        <taxon>ecological metagenomes</taxon>
    </lineage>
</organism>
<evidence type="ECO:0000313" key="11">
    <source>
        <dbReference type="EMBL" id="CBH74249.1"/>
    </source>
</evidence>
<dbReference type="CDD" id="cd00187">
    <property type="entry name" value="TOP4c"/>
    <property type="match status" value="1"/>
</dbReference>
<evidence type="ECO:0000256" key="2">
    <source>
        <dbReference type="ARBA" id="ARBA00008263"/>
    </source>
</evidence>
<dbReference type="PANTHER" id="PTHR43493">
    <property type="entry name" value="DNA GYRASE/TOPOISOMERASE SUBUNIT A"/>
    <property type="match status" value="1"/>
</dbReference>
<comment type="similarity">
    <text evidence="2">Belongs to the type II topoisomerase GyrA/ParC subunit family.</text>
</comment>
<dbReference type="SUPFAM" id="SSF101904">
    <property type="entry name" value="GyrA/ParC C-terminal domain-like"/>
    <property type="match status" value="1"/>
</dbReference>
<dbReference type="Pfam" id="PF00521">
    <property type="entry name" value="DNA_topoisoIV"/>
    <property type="match status" value="1"/>
</dbReference>
<evidence type="ECO:0000256" key="6">
    <source>
        <dbReference type="ARBA" id="ARBA00023029"/>
    </source>
</evidence>
<dbReference type="NCBIfam" id="NF004044">
    <property type="entry name" value="PRK05561.1"/>
    <property type="match status" value="1"/>
</dbReference>
<dbReference type="EC" id="5.6.2.2" evidence="3"/>
<dbReference type="InterPro" id="IPR006691">
    <property type="entry name" value="GyrA/parC_rep"/>
</dbReference>
<dbReference type="GO" id="GO:0005694">
    <property type="term" value="C:chromosome"/>
    <property type="evidence" value="ECO:0007669"/>
    <property type="project" value="InterPro"/>
</dbReference>
<keyword evidence="4" id="KW-0547">Nucleotide-binding</keyword>
<keyword evidence="5" id="KW-0067">ATP-binding</keyword>
<evidence type="ECO:0000256" key="8">
    <source>
        <dbReference type="ARBA" id="ARBA00023235"/>
    </source>
</evidence>
<dbReference type="SUPFAM" id="SSF56719">
    <property type="entry name" value="Type II DNA topoisomerase"/>
    <property type="match status" value="1"/>
</dbReference>
<evidence type="ECO:0000256" key="1">
    <source>
        <dbReference type="ARBA" id="ARBA00000185"/>
    </source>
</evidence>
<reference evidence="11" key="1">
    <citation type="submission" date="2009-10" db="EMBL/GenBank/DDBJ databases">
        <title>Diversity of trophic interactions inside an arsenic-rich microbial ecosystem.</title>
        <authorList>
            <person name="Bertin P.N."/>
            <person name="Heinrich-Salmeron A."/>
            <person name="Pelletier E."/>
            <person name="Goulhen-Chollet F."/>
            <person name="Arsene-Ploetze F."/>
            <person name="Gallien S."/>
            <person name="Calteau A."/>
            <person name="Vallenet D."/>
            <person name="Casiot C."/>
            <person name="Chane-Woon-Ming B."/>
            <person name="Giloteaux L."/>
            <person name="Barakat M."/>
            <person name="Bonnefoy V."/>
            <person name="Bruneel O."/>
            <person name="Chandler M."/>
            <person name="Cleiss J."/>
            <person name="Duran R."/>
            <person name="Elbaz-Poulichet F."/>
            <person name="Fonknechten N."/>
            <person name="Lauga B."/>
            <person name="Mornico D."/>
            <person name="Ortet P."/>
            <person name="Schaeffer C."/>
            <person name="Siguier P."/>
            <person name="Alexander Thil Smith A."/>
            <person name="Van Dorsselaer A."/>
            <person name="Weissenbach J."/>
            <person name="Medigue C."/>
            <person name="Le Paslier D."/>
        </authorList>
    </citation>
    <scope>NUCLEOTIDE SEQUENCE</scope>
</reference>
<accession>E6PCR5</accession>
<dbReference type="HAMAP" id="MF_01897">
    <property type="entry name" value="GyrA"/>
    <property type="match status" value="1"/>
</dbReference>
<dbReference type="Gene3D" id="3.30.1360.40">
    <property type="match status" value="1"/>
</dbReference>
<dbReference type="GO" id="GO:0005737">
    <property type="term" value="C:cytoplasm"/>
    <property type="evidence" value="ECO:0007669"/>
    <property type="project" value="TreeGrafter"/>
</dbReference>
<dbReference type="Gene3D" id="1.10.268.10">
    <property type="entry name" value="Topoisomerase, domain 3"/>
    <property type="match status" value="1"/>
</dbReference>
<dbReference type="Gene3D" id="3.90.199.10">
    <property type="entry name" value="Topoisomerase II, domain 5"/>
    <property type="match status" value="1"/>
</dbReference>
<dbReference type="SMART" id="SM00434">
    <property type="entry name" value="TOP4c"/>
    <property type="match status" value="1"/>
</dbReference>
<gene>
    <name evidence="11" type="primary">gyrA</name>
    <name evidence="11" type="ORF">CARN1_2136</name>
</gene>
<dbReference type="InterPro" id="IPR013757">
    <property type="entry name" value="Topo_IIA_A_a_sf"/>
</dbReference>
<proteinExistence type="inferred from homology"/>
<sequence length="835" mass="92692">MSNDHIQTVNVEDEMKESYLSYAMSVIASRALPDVRDGLKPVQRRILYAMREMGFDPSKQHRKCAGIIGEVLKSYHPHGDQSVYDALVRLAQDFTLRYPLVDGHGNFGSIDPDSPAAYRYTEARLARLALDLLADIDKETVPFTPNFDNQSTEPAVLPGRLPQLLVNGCSGIAVGMATNVPPHNLGEIADAVVAILDNENVTDDDLCDIVKGPDFPTGGTVLGHEAIRQAYKTGRGSIPMRGKAEIIEEKGRHKIVITEIPYQVYKSRIVEAIAEAHAEKKIQGIARLDDLSNRKGMRVVVELQKSATPKVVLNQLFKHTPLQSSFGFNMLALVPAGVPKADGTTPLEPQVLNLRQLLDHYITHRKDVILKRTAYDLRKAQERAHLLEGYRIALDNIDEIIALIRSSDSTDEAKGKLVARFSLSEIQAQAIVDMRLRTLTGLERKKIEDEYLEIIKTIADLEDILRSPRRVAAIVKEDALDLKKRHGDERRTLVLPAEDEISVEQLIPNTDVVVTYTDGGYIKRVSVDTFRTQNRGGRGVTGISNLKREDVVRNFFATKTHDHVLFFTNKGRVYRLRAYEIPDTTRQARGTALVNLLTLPPGEQVTACFPIDTFEGEKSLVMVTTHGVIKKTKLDEFANVRRNGLNAINLDEGDELLAVDLATGTRDIILCTRAGMAVHFNEQNVRAMGRNARGVKAMTLESGDEIIAMDVIEDERKEVLLVTSQAFGKRTPIDDYRHTSRGGKGVKAFAKEREDIGRVVDQIMVAPDDQLLMITSGNQVIRINVKDIRRAGRATKGVRLQRLGEGDEVIAITNLGKQAELITGITGEPTQTELA</sequence>
<dbReference type="GO" id="GO:0003677">
    <property type="term" value="F:DNA binding"/>
    <property type="evidence" value="ECO:0007669"/>
    <property type="project" value="UniProtKB-KW"/>
</dbReference>
<dbReference type="PANTHER" id="PTHR43493:SF5">
    <property type="entry name" value="DNA GYRASE SUBUNIT A, CHLOROPLASTIC_MITOCHONDRIAL"/>
    <property type="match status" value="1"/>
</dbReference>
<dbReference type="InterPro" id="IPR005743">
    <property type="entry name" value="GyrA"/>
</dbReference>
<dbReference type="GO" id="GO:0003918">
    <property type="term" value="F:DNA topoisomerase type II (double strand cut, ATP-hydrolyzing) activity"/>
    <property type="evidence" value="ECO:0007669"/>
    <property type="project" value="UniProtKB-EC"/>
</dbReference>
<dbReference type="InterPro" id="IPR035516">
    <property type="entry name" value="Gyrase/topoIV_suA_C"/>
</dbReference>
<dbReference type="InterPro" id="IPR050220">
    <property type="entry name" value="Type_II_DNA_Topoisomerases"/>
</dbReference>
<comment type="caution">
    <text evidence="11">The sequence shown here is derived from an EMBL/GenBank/DDBJ whole genome shotgun (WGS) entry which is preliminary data.</text>
</comment>
<evidence type="ECO:0000256" key="4">
    <source>
        <dbReference type="ARBA" id="ARBA00022741"/>
    </source>
</evidence>
<evidence type="ECO:0000256" key="5">
    <source>
        <dbReference type="ARBA" id="ARBA00022840"/>
    </source>
</evidence>
<dbReference type="GO" id="GO:0006265">
    <property type="term" value="P:DNA topological change"/>
    <property type="evidence" value="ECO:0007669"/>
    <property type="project" value="InterPro"/>
</dbReference>
<dbReference type="GO" id="GO:0009330">
    <property type="term" value="C:DNA topoisomerase type II (double strand cut, ATP-hydrolyzing) complex"/>
    <property type="evidence" value="ECO:0007669"/>
    <property type="project" value="TreeGrafter"/>
</dbReference>
<dbReference type="NCBIfam" id="TIGR01063">
    <property type="entry name" value="gyrA"/>
    <property type="match status" value="1"/>
</dbReference>
<evidence type="ECO:0000256" key="9">
    <source>
        <dbReference type="ARBA" id="ARBA00063644"/>
    </source>
</evidence>
<dbReference type="InterPro" id="IPR013758">
    <property type="entry name" value="Topo_IIA_A/C_ab"/>
</dbReference>
<evidence type="ECO:0000256" key="7">
    <source>
        <dbReference type="ARBA" id="ARBA00023125"/>
    </source>
</evidence>
<dbReference type="FunFam" id="3.30.1360.40:FF:000002">
    <property type="entry name" value="DNA gyrase subunit A"/>
    <property type="match status" value="1"/>
</dbReference>
<protein>
    <recommendedName>
        <fullName evidence="3">DNA topoisomerase (ATP-hydrolyzing)</fullName>
        <ecNumber evidence="3">5.6.2.2</ecNumber>
    </recommendedName>
</protein>
<evidence type="ECO:0000259" key="10">
    <source>
        <dbReference type="PROSITE" id="PS52040"/>
    </source>
</evidence>
<name>E6PCR5_9ZZZZ</name>
<dbReference type="FunFam" id="3.90.199.10:FF:000001">
    <property type="entry name" value="DNA gyrase subunit A"/>
    <property type="match status" value="1"/>
</dbReference>
<dbReference type="Pfam" id="PF03989">
    <property type="entry name" value="DNA_gyraseA_C"/>
    <property type="match status" value="6"/>
</dbReference>
<keyword evidence="7" id="KW-0238">DNA-binding</keyword>
<keyword evidence="6" id="KW-0799">Topoisomerase</keyword>
<dbReference type="Gene3D" id="2.120.10.90">
    <property type="entry name" value="DNA gyrase/topoisomerase IV, subunit A, C-terminal"/>
    <property type="match status" value="1"/>
</dbReference>
<dbReference type="NCBIfam" id="NF004043">
    <property type="entry name" value="PRK05560.1"/>
    <property type="match status" value="1"/>
</dbReference>
<keyword evidence="8 11" id="KW-0413">Isomerase</keyword>
<feature type="domain" description="Topo IIA-type catalytic" evidence="10">
    <location>
        <begin position="32"/>
        <end position="506"/>
    </location>
</feature>
<comment type="catalytic activity">
    <reaction evidence="1">
        <text>ATP-dependent breakage, passage and rejoining of double-stranded DNA.</text>
        <dbReference type="EC" id="5.6.2.2"/>
    </reaction>
</comment>
<comment type="subunit">
    <text evidence="9">Heterotetramer composed of ParC and ParE.</text>
</comment>
<dbReference type="AlphaFoldDB" id="E6PCR5"/>
<dbReference type="GO" id="GO:0005524">
    <property type="term" value="F:ATP binding"/>
    <property type="evidence" value="ECO:0007669"/>
    <property type="project" value="UniProtKB-KW"/>
</dbReference>